<dbReference type="NCBIfam" id="TIGR00188">
    <property type="entry name" value="rnpA"/>
    <property type="match status" value="1"/>
</dbReference>
<dbReference type="PANTHER" id="PTHR33992:SF1">
    <property type="entry name" value="RIBONUCLEASE P PROTEIN COMPONENT"/>
    <property type="match status" value="1"/>
</dbReference>
<evidence type="ECO:0000256" key="3">
    <source>
        <dbReference type="ARBA" id="ARBA00022722"/>
    </source>
</evidence>
<accession>A0A4P8Y0N0</accession>
<dbReference type="AlphaFoldDB" id="A0A4P8Y0N0"/>
<dbReference type="Pfam" id="PF00825">
    <property type="entry name" value="Ribonuclease_P"/>
    <property type="match status" value="1"/>
</dbReference>
<dbReference type="EMBL" id="CP039381">
    <property type="protein sequence ID" value="QCT06718.1"/>
    <property type="molecule type" value="Genomic_DNA"/>
</dbReference>
<dbReference type="GO" id="GO:0030677">
    <property type="term" value="C:ribonuclease P complex"/>
    <property type="evidence" value="ECO:0007669"/>
    <property type="project" value="TreeGrafter"/>
</dbReference>
<dbReference type="KEGG" id="ruj:E5Z56_04760"/>
<name>A0A4P8Y0N0_9FIRM</name>
<keyword evidence="4 7" id="KW-0255">Endonuclease</keyword>
<evidence type="ECO:0000256" key="1">
    <source>
        <dbReference type="ARBA" id="ARBA00002663"/>
    </source>
</evidence>
<comment type="similarity">
    <text evidence="7">Belongs to the RnpA family.</text>
</comment>
<evidence type="ECO:0000313" key="10">
    <source>
        <dbReference type="Proteomes" id="UP000301475"/>
    </source>
</evidence>
<dbReference type="InterPro" id="IPR014721">
    <property type="entry name" value="Ribsml_uS5_D2-typ_fold_subgr"/>
</dbReference>
<dbReference type="InterPro" id="IPR000100">
    <property type="entry name" value="RNase_P"/>
</dbReference>
<evidence type="ECO:0000313" key="9">
    <source>
        <dbReference type="EMBL" id="QCT06718.1"/>
    </source>
</evidence>
<dbReference type="Gene3D" id="3.30.230.10">
    <property type="match status" value="1"/>
</dbReference>
<dbReference type="SUPFAM" id="SSF54211">
    <property type="entry name" value="Ribosomal protein S5 domain 2-like"/>
    <property type="match status" value="1"/>
</dbReference>
<evidence type="ECO:0000256" key="4">
    <source>
        <dbReference type="ARBA" id="ARBA00022759"/>
    </source>
</evidence>
<comment type="function">
    <text evidence="1 7">RNaseP catalyzes the removal of the 5'-leader sequence from pre-tRNA to produce the mature 5'-terminus. It can also cleave other RNA substrates such as 4.5S RNA. The protein component plays an auxiliary but essential role in vivo by binding to the 5'-leader sequence and broadening the substrate specificity of the ribozyme.</text>
</comment>
<gene>
    <name evidence="7 9" type="primary">rnpA</name>
    <name evidence="9" type="ORF">E5Z56_04760</name>
</gene>
<dbReference type="RefSeq" id="WP_022505885.1">
    <property type="nucleotide sequence ID" value="NZ_CP039381.1"/>
</dbReference>
<keyword evidence="6 7" id="KW-0694">RNA-binding</keyword>
<organism evidence="9 10">
    <name type="scientific">Ruminococcus bovis</name>
    <dbReference type="NCBI Taxonomy" id="2564099"/>
    <lineage>
        <taxon>Bacteria</taxon>
        <taxon>Bacillati</taxon>
        <taxon>Bacillota</taxon>
        <taxon>Clostridia</taxon>
        <taxon>Eubacteriales</taxon>
        <taxon>Oscillospiraceae</taxon>
        <taxon>Ruminococcus</taxon>
    </lineage>
</organism>
<keyword evidence="3 7" id="KW-0540">Nuclease</keyword>
<proteinExistence type="inferred from homology"/>
<dbReference type="OrthoDB" id="9810867at2"/>
<dbReference type="EC" id="3.1.26.5" evidence="7 8"/>
<dbReference type="GO" id="GO:0004526">
    <property type="term" value="F:ribonuclease P activity"/>
    <property type="evidence" value="ECO:0007669"/>
    <property type="project" value="UniProtKB-UniRule"/>
</dbReference>
<dbReference type="InterPro" id="IPR020568">
    <property type="entry name" value="Ribosomal_Su5_D2-typ_SF"/>
</dbReference>
<evidence type="ECO:0000256" key="8">
    <source>
        <dbReference type="NCBIfam" id="TIGR00188"/>
    </source>
</evidence>
<dbReference type="GO" id="GO:0001682">
    <property type="term" value="P:tRNA 5'-leader removal"/>
    <property type="evidence" value="ECO:0007669"/>
    <property type="project" value="UniProtKB-UniRule"/>
</dbReference>
<dbReference type="HAMAP" id="MF_00227">
    <property type="entry name" value="RNase_P"/>
    <property type="match status" value="1"/>
</dbReference>
<sequence length="113" mass="13076">MGKNVTLKENRDFLRLYRKGKCYVSSSLVTYVLKNRSNEKRYGITTSKKIGKAVQRNRARRVIRASLYDLYSDIIPGYDIVFVARGKTPYVKSDVVKKEMTDHLKKAKVLRTA</sequence>
<dbReference type="GO" id="GO:0042781">
    <property type="term" value="F:3'-tRNA processing endoribonuclease activity"/>
    <property type="evidence" value="ECO:0007669"/>
    <property type="project" value="TreeGrafter"/>
</dbReference>
<reference evidence="9 10" key="1">
    <citation type="submission" date="2019-04" db="EMBL/GenBank/DDBJ databases">
        <authorList>
            <person name="Embree M."/>
            <person name="Gaffney J.R."/>
        </authorList>
    </citation>
    <scope>NUCLEOTIDE SEQUENCE [LARGE SCALE GENOMIC DNA]</scope>
    <source>
        <strain evidence="9 10">JE7A12</strain>
    </source>
</reference>
<evidence type="ECO:0000256" key="5">
    <source>
        <dbReference type="ARBA" id="ARBA00022801"/>
    </source>
</evidence>
<evidence type="ECO:0000256" key="6">
    <source>
        <dbReference type="ARBA" id="ARBA00022884"/>
    </source>
</evidence>
<protein>
    <recommendedName>
        <fullName evidence="7 8">Ribonuclease P protein component</fullName>
        <shortName evidence="7">RNase P protein</shortName>
        <shortName evidence="7">RNaseP protein</shortName>
        <ecNumber evidence="7 8">3.1.26.5</ecNumber>
    </recommendedName>
    <alternativeName>
        <fullName evidence="7">Protein C5</fullName>
    </alternativeName>
</protein>
<comment type="subunit">
    <text evidence="7">Consists of a catalytic RNA component (M1 or rnpB) and a protein subunit.</text>
</comment>
<evidence type="ECO:0000256" key="2">
    <source>
        <dbReference type="ARBA" id="ARBA00022694"/>
    </source>
</evidence>
<dbReference type="Proteomes" id="UP000301475">
    <property type="component" value="Chromosome"/>
</dbReference>
<evidence type="ECO:0000256" key="7">
    <source>
        <dbReference type="HAMAP-Rule" id="MF_00227"/>
    </source>
</evidence>
<keyword evidence="10" id="KW-1185">Reference proteome</keyword>
<dbReference type="InterPro" id="IPR020539">
    <property type="entry name" value="RNase_P_CS"/>
</dbReference>
<dbReference type="PANTHER" id="PTHR33992">
    <property type="entry name" value="RIBONUCLEASE P PROTEIN COMPONENT"/>
    <property type="match status" value="1"/>
</dbReference>
<dbReference type="PROSITE" id="PS00648">
    <property type="entry name" value="RIBONUCLEASE_P"/>
    <property type="match status" value="1"/>
</dbReference>
<keyword evidence="2 7" id="KW-0819">tRNA processing</keyword>
<dbReference type="GO" id="GO:0000049">
    <property type="term" value="F:tRNA binding"/>
    <property type="evidence" value="ECO:0007669"/>
    <property type="project" value="UniProtKB-UniRule"/>
</dbReference>
<keyword evidence="5 7" id="KW-0378">Hydrolase</keyword>
<comment type="catalytic activity">
    <reaction evidence="7">
        <text>Endonucleolytic cleavage of RNA, removing 5'-extranucleotides from tRNA precursor.</text>
        <dbReference type="EC" id="3.1.26.5"/>
    </reaction>
</comment>